<accession>A0AAU7DWQ9</accession>
<evidence type="ECO:0000256" key="1">
    <source>
        <dbReference type="SAM" id="SignalP"/>
    </source>
</evidence>
<feature type="chain" id="PRO_5043705849" description="Peptidase inhibitor family I36" evidence="1">
    <location>
        <begin position="19"/>
        <end position="130"/>
    </location>
</feature>
<keyword evidence="1" id="KW-0732">Signal</keyword>
<sequence>MGIAIAMAVSFAGGGVAAAVPASAVPSCASGYVCLFNRPLGSDGLRVAYQYGLSNYVGKTYYKSMVSLNDSVDAVHYNWRFSRIDFWTGSQYQGVLITRYKPGEQGFRNWSTFNRNVASSHRELDYLGWM</sequence>
<dbReference type="AlphaFoldDB" id="A0AAU7DWQ9"/>
<reference evidence="2" key="1">
    <citation type="submission" date="2024-02" db="EMBL/GenBank/DDBJ databases">
        <title>Tomenella chthoni gen. nov. sp. nov., a member of the family Jonesiaceae isolated from bat guano.</title>
        <authorList>
            <person name="Miller S.L."/>
            <person name="King J."/>
            <person name="Sankaranarayanan K."/>
            <person name="Lawson P.A."/>
        </authorList>
    </citation>
    <scope>NUCLEOTIDE SEQUENCE</scope>
    <source>
        <strain evidence="2">BS-20</strain>
    </source>
</reference>
<evidence type="ECO:0000313" key="2">
    <source>
        <dbReference type="EMBL" id="XBH22444.1"/>
    </source>
</evidence>
<protein>
    <recommendedName>
        <fullName evidence="3">Peptidase inhibitor family I36</fullName>
    </recommendedName>
</protein>
<organism evidence="2">
    <name type="scientific">Jonesiaceae bacterium BS-20</name>
    <dbReference type="NCBI Taxonomy" id="3120821"/>
    <lineage>
        <taxon>Bacteria</taxon>
        <taxon>Bacillati</taxon>
        <taxon>Actinomycetota</taxon>
        <taxon>Actinomycetes</taxon>
        <taxon>Micrococcales</taxon>
        <taxon>Jonesiaceae</taxon>
    </lineage>
</organism>
<name>A0AAU7DWQ9_9MICO</name>
<gene>
    <name evidence="2" type="ORF">V5R04_04260</name>
</gene>
<feature type="signal peptide" evidence="1">
    <location>
        <begin position="1"/>
        <end position="18"/>
    </location>
</feature>
<proteinExistence type="predicted"/>
<dbReference type="EMBL" id="CP146203">
    <property type="protein sequence ID" value="XBH22444.1"/>
    <property type="molecule type" value="Genomic_DNA"/>
</dbReference>
<evidence type="ECO:0008006" key="3">
    <source>
        <dbReference type="Google" id="ProtNLM"/>
    </source>
</evidence>